<proteinExistence type="predicted"/>
<gene>
    <name evidence="1" type="ORF">C5746_17765</name>
</gene>
<reference evidence="1 2" key="1">
    <citation type="journal article" date="2018" name="Front. Microbiol.">
        <title>Genome Sequencing of Streptomyces atratus SCSIOZH16 and Activation Production of Nocardamine via Metabolic Engineering.</title>
        <authorList>
            <person name="Li Y."/>
            <person name="Zhang C."/>
            <person name="Liu C."/>
            <person name="Ju J."/>
            <person name="Ma J."/>
        </authorList>
    </citation>
    <scope>NUCLEOTIDE SEQUENCE [LARGE SCALE GENOMIC DNA]</scope>
    <source>
        <strain evidence="1 2">SCSIO_ZH16</strain>
    </source>
</reference>
<dbReference type="EMBL" id="CP027306">
    <property type="protein sequence ID" value="AXE78469.1"/>
    <property type="molecule type" value="Genomic_DNA"/>
</dbReference>
<accession>A0A2Z5JDQ3</accession>
<sequence>MPSALRPSAMIPPRYEDPRILPNLSAGRTPAEVGQVAIEDAAQPVGVVPAYGALRQIVHDEQVGRRYRQDRTIEDGGFRRPNLP</sequence>
<evidence type="ECO:0000313" key="1">
    <source>
        <dbReference type="EMBL" id="AXE78469.1"/>
    </source>
</evidence>
<evidence type="ECO:0000313" key="2">
    <source>
        <dbReference type="Proteomes" id="UP000252698"/>
    </source>
</evidence>
<organism evidence="1 2">
    <name type="scientific">Streptomyces atratus</name>
    <dbReference type="NCBI Taxonomy" id="1893"/>
    <lineage>
        <taxon>Bacteria</taxon>
        <taxon>Bacillati</taxon>
        <taxon>Actinomycetota</taxon>
        <taxon>Actinomycetes</taxon>
        <taxon>Kitasatosporales</taxon>
        <taxon>Streptomycetaceae</taxon>
        <taxon>Streptomyces</taxon>
    </lineage>
</organism>
<dbReference type="AlphaFoldDB" id="A0A2Z5JDQ3"/>
<protein>
    <submittedName>
        <fullName evidence="1">Uncharacterized protein</fullName>
    </submittedName>
</protein>
<dbReference type="Proteomes" id="UP000252698">
    <property type="component" value="Chromosome"/>
</dbReference>
<name>A0A2Z5JDQ3_STRAR</name>
<dbReference type="KEGG" id="sata:C5746_17765"/>